<feature type="region of interest" description="Disordered" evidence="3">
    <location>
        <begin position="356"/>
        <end position="376"/>
    </location>
</feature>
<dbReference type="SUPFAM" id="SSF88659">
    <property type="entry name" value="Sigma3 and sigma4 domains of RNA polymerase sigma factors"/>
    <property type="match status" value="1"/>
</dbReference>
<proteinExistence type="predicted"/>
<dbReference type="InterPro" id="IPR013767">
    <property type="entry name" value="PAS_fold"/>
</dbReference>
<dbReference type="InterPro" id="IPR013324">
    <property type="entry name" value="RNA_pol_sigma_r3/r4-like"/>
</dbReference>
<dbReference type="SUPFAM" id="SSF55781">
    <property type="entry name" value="GAF domain-like"/>
    <property type="match status" value="2"/>
</dbReference>
<keyword evidence="2" id="KW-0804">Transcription</keyword>
<evidence type="ECO:0000256" key="1">
    <source>
        <dbReference type="ARBA" id="ARBA00023015"/>
    </source>
</evidence>
<evidence type="ECO:0000313" key="5">
    <source>
        <dbReference type="EMBL" id="MFC4356972.1"/>
    </source>
</evidence>
<dbReference type="Gene3D" id="1.10.10.10">
    <property type="entry name" value="Winged helix-like DNA-binding domain superfamily/Winged helix DNA-binding domain"/>
    <property type="match status" value="1"/>
</dbReference>
<keyword evidence="6" id="KW-1185">Reference proteome</keyword>
<dbReference type="InterPro" id="IPR035965">
    <property type="entry name" value="PAS-like_dom_sf"/>
</dbReference>
<dbReference type="PANTHER" id="PTHR34236:SF1">
    <property type="entry name" value="DIMETHYL SULFOXIDE REDUCTASE TRANSCRIPTIONAL ACTIVATOR"/>
    <property type="match status" value="1"/>
</dbReference>
<dbReference type="PANTHER" id="PTHR34236">
    <property type="entry name" value="DIMETHYL SULFOXIDE REDUCTASE TRANSCRIPTIONAL ACTIVATOR"/>
    <property type="match status" value="1"/>
</dbReference>
<dbReference type="InterPro" id="IPR031803">
    <property type="entry name" value="BAT_GAF/HTH-assoc"/>
</dbReference>
<comment type="caution">
    <text evidence="5">The sequence shown here is derived from an EMBL/GenBank/DDBJ whole genome shotgun (WGS) entry which is preliminary data.</text>
</comment>
<dbReference type="AlphaFoldDB" id="A0ABD5P7Z5"/>
<feature type="compositionally biased region" description="Low complexity" evidence="3">
    <location>
        <begin position="127"/>
        <end position="140"/>
    </location>
</feature>
<evidence type="ECO:0000259" key="4">
    <source>
        <dbReference type="PROSITE" id="PS50112"/>
    </source>
</evidence>
<dbReference type="InterPro" id="IPR007050">
    <property type="entry name" value="HTH_bacterioopsin"/>
</dbReference>
<dbReference type="InterPro" id="IPR000014">
    <property type="entry name" value="PAS"/>
</dbReference>
<feature type="domain" description="PAS" evidence="4">
    <location>
        <begin position="144"/>
        <end position="214"/>
    </location>
</feature>
<evidence type="ECO:0000256" key="3">
    <source>
        <dbReference type="SAM" id="MobiDB-lite"/>
    </source>
</evidence>
<evidence type="ECO:0000256" key="2">
    <source>
        <dbReference type="ARBA" id="ARBA00023163"/>
    </source>
</evidence>
<accession>A0ABD5P7Z5</accession>
<organism evidence="5 6">
    <name type="scientific">Halobium salinum</name>
    <dbReference type="NCBI Taxonomy" id="1364940"/>
    <lineage>
        <taxon>Archaea</taxon>
        <taxon>Methanobacteriati</taxon>
        <taxon>Methanobacteriota</taxon>
        <taxon>Stenosarchaea group</taxon>
        <taxon>Halobacteria</taxon>
        <taxon>Halobacteriales</taxon>
        <taxon>Haloferacaceae</taxon>
        <taxon>Halobium</taxon>
    </lineage>
</organism>
<dbReference type="Proteomes" id="UP001595921">
    <property type="component" value="Unassembled WGS sequence"/>
</dbReference>
<dbReference type="Gene3D" id="3.30.450.20">
    <property type="entry name" value="PAS domain"/>
    <property type="match status" value="1"/>
</dbReference>
<protein>
    <submittedName>
        <fullName evidence="5">Bacterio-opsin activator domain-containing protein</fullName>
    </submittedName>
</protein>
<dbReference type="SMART" id="SM00091">
    <property type="entry name" value="PAS"/>
    <property type="match status" value="1"/>
</dbReference>
<gene>
    <name evidence="5" type="ORF">ACFO0N_03305</name>
</gene>
<sequence length="840" mass="91183">MTDVHVVSVLPDALHARLVDTLPSDRGVALSRADETADVAELLREDHAGDGVALVVGDGGVGLVETVGRAAPTVPVLLFGKSADDSAVVAAIEAGALDYVDATTEGANRRLAARVRRVLDGRTPGNDGSTSDDGAVGAGDDSERAAQLEAIAAAASDVVVGVDRAGVVQFVNPAVEDVLGYRPADLVGEPLTRLMSDEVARRHEAGMARYLETGERRVDWEYVELPGRHSDGHEVPLGVSFAEYGHRGERYFAGVVRDVTAQRRRTDRLAALNRAMESMTGAETAAEVCELLRAAATDPLGCRTALVALYDAEIGHLRPVGGSREESTLEDVLSDGGADHAWTAFSTGETRRFESALDGSRRRVAGGESGDEPDTLSVLPLGRHGVLVLGAHTTAAVGDEETHLTDILRAAAVSSLDRAERERSLREQRDALRSRNERLERLERINRVVRAVVRGLTEATSREEVERTVCTRLVGADLYRFAWFGRVDEVTQRVEPVAAAGVGQDYLDALTVSVDPDDEHGQGPTGVAARTRRVQVQDDIRADPPFEPWREPALRRGYRSSAAVPVVYHDRLYGVLNLYASESEAFDRTERQVLAELGETIGYAVGALERKQAFVGRQSVELEYEIEGRDGPLRTLVDSGEFEFEALVQRTDGRLHLYFTARDVDVSTVEAAAGDSPEVTALRHITTVDDGREQLFECTLGYGSFFESLLDRGVVVRDLVSTPGHARLTLRAPVDADVRGLSRSVAGAYDGAELVARRERDDPVMTRTEFESAFTERLTERQAEVLRTAYFSGFFEWPRRTTGQELADALGVSQPTVNRHIRAGERKLFGLLFGDEGGGE</sequence>
<dbReference type="InterPro" id="IPR029016">
    <property type="entry name" value="GAF-like_dom_sf"/>
</dbReference>
<dbReference type="InterPro" id="IPR003018">
    <property type="entry name" value="GAF"/>
</dbReference>
<dbReference type="InterPro" id="IPR036388">
    <property type="entry name" value="WH-like_DNA-bd_sf"/>
</dbReference>
<evidence type="ECO:0000313" key="6">
    <source>
        <dbReference type="Proteomes" id="UP001595921"/>
    </source>
</evidence>
<keyword evidence="1" id="KW-0805">Transcription regulation</keyword>
<dbReference type="Pfam" id="PF00989">
    <property type="entry name" value="PAS"/>
    <property type="match status" value="1"/>
</dbReference>
<dbReference type="SMART" id="SM00065">
    <property type="entry name" value="GAF"/>
    <property type="match status" value="1"/>
</dbReference>
<dbReference type="EMBL" id="JBHSDS010000003">
    <property type="protein sequence ID" value="MFC4356972.1"/>
    <property type="molecule type" value="Genomic_DNA"/>
</dbReference>
<dbReference type="Pfam" id="PF15915">
    <property type="entry name" value="BAT"/>
    <property type="match status" value="1"/>
</dbReference>
<dbReference type="Pfam" id="PF04967">
    <property type="entry name" value="HTH_10"/>
    <property type="match status" value="1"/>
</dbReference>
<dbReference type="CDD" id="cd00130">
    <property type="entry name" value="PAS"/>
    <property type="match status" value="1"/>
</dbReference>
<dbReference type="RefSeq" id="WP_267621863.1">
    <property type="nucleotide sequence ID" value="NZ_JAODIW010000006.1"/>
</dbReference>
<dbReference type="Pfam" id="PF13185">
    <property type="entry name" value="GAF_2"/>
    <property type="match status" value="1"/>
</dbReference>
<reference evidence="5 6" key="1">
    <citation type="journal article" date="2019" name="Int. J. Syst. Evol. Microbiol.">
        <title>The Global Catalogue of Microorganisms (GCM) 10K type strain sequencing project: providing services to taxonomists for standard genome sequencing and annotation.</title>
        <authorList>
            <consortium name="The Broad Institute Genomics Platform"/>
            <consortium name="The Broad Institute Genome Sequencing Center for Infectious Disease"/>
            <person name="Wu L."/>
            <person name="Ma J."/>
        </authorList>
    </citation>
    <scope>NUCLEOTIDE SEQUENCE [LARGE SCALE GENOMIC DNA]</scope>
    <source>
        <strain evidence="5 6">CGMCC 1.12553</strain>
    </source>
</reference>
<feature type="region of interest" description="Disordered" evidence="3">
    <location>
        <begin position="119"/>
        <end position="141"/>
    </location>
</feature>
<dbReference type="NCBIfam" id="TIGR00229">
    <property type="entry name" value="sensory_box"/>
    <property type="match status" value="1"/>
</dbReference>
<dbReference type="SUPFAM" id="SSF55785">
    <property type="entry name" value="PYP-like sensor domain (PAS domain)"/>
    <property type="match status" value="1"/>
</dbReference>
<dbReference type="PROSITE" id="PS50112">
    <property type="entry name" value="PAS"/>
    <property type="match status" value="1"/>
</dbReference>
<dbReference type="Gene3D" id="3.30.450.40">
    <property type="match status" value="2"/>
</dbReference>
<name>A0ABD5P7Z5_9EURY</name>
<dbReference type="Gene3D" id="3.40.50.2300">
    <property type="match status" value="1"/>
</dbReference>